<dbReference type="InterPro" id="IPR007444">
    <property type="entry name" value="Glucan_biosyn_MdoG_C"/>
</dbReference>
<dbReference type="EMBL" id="CP002850">
    <property type="protein sequence ID" value="AEH62245.1"/>
    <property type="molecule type" value="Genomic_DNA"/>
</dbReference>
<dbReference type="GO" id="GO:0030246">
    <property type="term" value="F:carbohydrate binding"/>
    <property type="evidence" value="ECO:0007669"/>
    <property type="project" value="InterPro"/>
</dbReference>
<dbReference type="UniPathway" id="UPA00637"/>
<comment type="subcellular location">
    <subcellularLocation>
        <location evidence="1">Periplasm</location>
    </subcellularLocation>
</comment>
<dbReference type="PANTHER" id="PTHR30504">
    <property type="entry name" value="GLUCANS BIOSYNTHESIS PROTEIN"/>
    <property type="match status" value="1"/>
</dbReference>
<protein>
    <submittedName>
        <fullName evidence="8">Periplasmic glucan biosynthesis protein MdoG</fullName>
    </submittedName>
</protein>
<dbReference type="Gene3D" id="2.60.40.10">
    <property type="entry name" value="Immunoglobulins"/>
    <property type="match status" value="1"/>
</dbReference>
<dbReference type="RefSeq" id="WP_014500489.1">
    <property type="nucleotide sequence ID" value="NC_017262.1"/>
</dbReference>
<accession>A0A0H3G565</accession>
<feature type="signal peptide" evidence="6">
    <location>
        <begin position="1"/>
        <end position="22"/>
    </location>
</feature>
<dbReference type="HOGENOM" id="CLU_023403_2_0_5"/>
<evidence type="ECO:0000256" key="2">
    <source>
        <dbReference type="ARBA" id="ARBA00005001"/>
    </source>
</evidence>
<organism evidence="8 9">
    <name type="scientific">Zymomonas mobilis subsp. mobilis (strain ATCC 10988 / DSM 424 / LMG 404 / NCIMB 8938 / NRRL B-806 / ZM1)</name>
    <dbReference type="NCBI Taxonomy" id="555217"/>
    <lineage>
        <taxon>Bacteria</taxon>
        <taxon>Pseudomonadati</taxon>
        <taxon>Pseudomonadota</taxon>
        <taxon>Alphaproteobacteria</taxon>
        <taxon>Sphingomonadales</taxon>
        <taxon>Zymomonadaceae</taxon>
        <taxon>Zymomonas</taxon>
    </lineage>
</organism>
<dbReference type="GO" id="GO:0051274">
    <property type="term" value="P:beta-glucan biosynthetic process"/>
    <property type="evidence" value="ECO:0007669"/>
    <property type="project" value="TreeGrafter"/>
</dbReference>
<name>A0A0H3G565_ZYMMA</name>
<dbReference type="GO" id="GO:0030288">
    <property type="term" value="C:outer membrane-bounded periplasmic space"/>
    <property type="evidence" value="ECO:0007669"/>
    <property type="project" value="TreeGrafter"/>
</dbReference>
<evidence type="ECO:0000313" key="8">
    <source>
        <dbReference type="EMBL" id="AEH62245.1"/>
    </source>
</evidence>
<dbReference type="SUPFAM" id="SSF81296">
    <property type="entry name" value="E set domains"/>
    <property type="match status" value="1"/>
</dbReference>
<dbReference type="SUPFAM" id="SSF74650">
    <property type="entry name" value="Galactose mutarotase-like"/>
    <property type="match status" value="1"/>
</dbReference>
<comment type="similarity">
    <text evidence="3">Belongs to the OpgD/OpgG family.</text>
</comment>
<dbReference type="InterPro" id="IPR014438">
    <property type="entry name" value="Glucan_biosyn_MdoG/MdoD"/>
</dbReference>
<dbReference type="InterPro" id="IPR013783">
    <property type="entry name" value="Ig-like_fold"/>
</dbReference>
<evidence type="ECO:0000256" key="3">
    <source>
        <dbReference type="ARBA" id="ARBA00009284"/>
    </source>
</evidence>
<dbReference type="eggNOG" id="COG3131">
    <property type="taxonomic scope" value="Bacteria"/>
</dbReference>
<dbReference type="KEGG" id="zmm:Zmob_0398"/>
<evidence type="ECO:0000256" key="4">
    <source>
        <dbReference type="ARBA" id="ARBA00022729"/>
    </source>
</evidence>
<feature type="domain" description="Glucan biosynthesis periplasmic MdoG C-terminal" evidence="7">
    <location>
        <begin position="47"/>
        <end position="521"/>
    </location>
</feature>
<gene>
    <name evidence="8" type="ordered locus">Zmob_0398</name>
</gene>
<evidence type="ECO:0000256" key="5">
    <source>
        <dbReference type="ARBA" id="ARBA00022764"/>
    </source>
</evidence>
<dbReference type="InterPro" id="IPR014756">
    <property type="entry name" value="Ig_E-set"/>
</dbReference>
<evidence type="ECO:0000256" key="6">
    <source>
        <dbReference type="SAM" id="SignalP"/>
    </source>
</evidence>
<dbReference type="Gene3D" id="2.70.98.10">
    <property type="match status" value="1"/>
</dbReference>
<keyword evidence="5" id="KW-0574">Periplasm</keyword>
<keyword evidence="4 6" id="KW-0732">Signal</keyword>
<dbReference type="Pfam" id="PF04349">
    <property type="entry name" value="MdoG"/>
    <property type="match status" value="1"/>
</dbReference>
<sequence length="523" mass="58930">MNASFNRRQMLVALGIATVAGAGFKGNSLFAASSVDSNLRFGKAQNFSWKGLQAYAMELSRHPYNQPKPSPEVMAIDYNAMVKISWRDDKTLWANDPERATRFFPVNRAAPVPLKIYVVESGQSREMLFSDDLFNAPTDSPLHKLPKDQMGFGGFRFMNPDRMHDWLAFMGASYFRAAGDQDQYGLSARGLAIDTGLSHPEEFPVFTRFWLEEAPNNGIIIYALLEGPSVVGVYRMTTYQKNGHVVQDIDCTVKLRKTVERLGFGVMTSMFWYGENNHRSGKDWRPEVHDSDGLALWTGKGERLWRPLENHEVTRVSSFSDVNPKGWGLIQRDRNFDHYQDDNFFYEKRPNLWLETRNNWGAGAINLLEMATKGETDDNIGAMWVPAGQAKAGNRYDLSYRLTWLNSEPLPKPSSYVVDTRTGMASDDPVGQDERWSKPGLEKIVVDFEGSALANLPREGVEFVVTANQGQIIYSSAAPVAGFSNRWRATVEVKPVANQVMELRGYLKKGNNAISETWLYAIG</sequence>
<evidence type="ECO:0000313" key="9">
    <source>
        <dbReference type="Proteomes" id="UP000001494"/>
    </source>
</evidence>
<comment type="pathway">
    <text evidence="2">Glycan metabolism; osmoregulated periplasmic glucan (OPG) biosynthesis.</text>
</comment>
<dbReference type="PANTHER" id="PTHR30504:SF3">
    <property type="entry name" value="GLUCANS BIOSYNTHESIS PROTEIN D"/>
    <property type="match status" value="1"/>
</dbReference>
<dbReference type="GO" id="GO:0003824">
    <property type="term" value="F:catalytic activity"/>
    <property type="evidence" value="ECO:0007669"/>
    <property type="project" value="InterPro"/>
</dbReference>
<dbReference type="InterPro" id="IPR014718">
    <property type="entry name" value="GH-type_carb-bd"/>
</dbReference>
<feature type="chain" id="PRO_5002609767" evidence="6">
    <location>
        <begin position="23"/>
        <end position="523"/>
    </location>
</feature>
<dbReference type="AlphaFoldDB" id="A0A0H3G565"/>
<dbReference type="OrthoDB" id="9777817at2"/>
<evidence type="ECO:0000259" key="7">
    <source>
        <dbReference type="Pfam" id="PF04349"/>
    </source>
</evidence>
<dbReference type="Proteomes" id="UP000001494">
    <property type="component" value="Chromosome"/>
</dbReference>
<proteinExistence type="inferred from homology"/>
<evidence type="ECO:0000256" key="1">
    <source>
        <dbReference type="ARBA" id="ARBA00004418"/>
    </source>
</evidence>
<reference evidence="8 9" key="1">
    <citation type="journal article" date="2011" name="J. Bacteriol.">
        <title>Genome sequence of the ethanol-producing Zymomonas mobilis subsp. mobilis lectotype strain ATCC 10988.</title>
        <authorList>
            <person name="Pappas K.M."/>
            <person name="Kouvelis V.N."/>
            <person name="Saunders E."/>
            <person name="Brettin T.S."/>
            <person name="Bruce D."/>
            <person name="Detter C."/>
            <person name="Balakireva M."/>
            <person name="Han C.S."/>
            <person name="Savvakis G."/>
            <person name="Kyrpides N.C."/>
            <person name="Typas M.A."/>
        </authorList>
    </citation>
    <scope>NUCLEOTIDE SEQUENCE [LARGE SCALE GENOMIC DNA]</scope>
    <source>
        <strain evidence="9">ATCC 10988 / DSM 424 / CCUG 17860 / LMG 404 / NCIMB 8938 / NRRL B-806 / ZM1</strain>
    </source>
</reference>
<dbReference type="InterPro" id="IPR011013">
    <property type="entry name" value="Gal_mutarotase_sf_dom"/>
</dbReference>
<dbReference type="PIRSF" id="PIRSF006281">
    <property type="entry name" value="MdoG"/>
    <property type="match status" value="1"/>
</dbReference>